<evidence type="ECO:0000313" key="2">
    <source>
        <dbReference type="Proteomes" id="UP000609726"/>
    </source>
</evidence>
<reference evidence="1 2" key="1">
    <citation type="submission" date="2019-10" db="EMBL/GenBank/DDBJ databases">
        <title>Taxonomy of Antarctic Massilia spp.: description of Massilia rubra sp. nov., Massilia aquatica sp. nov., Massilia mucilaginosa sp. nov., Massilia frigida sp. nov. isolated from streams, lakes and regoliths.</title>
        <authorList>
            <person name="Holochova P."/>
            <person name="Sedlacek I."/>
            <person name="Kralova S."/>
            <person name="Maslanova I."/>
            <person name="Busse H.-J."/>
            <person name="Stankova E."/>
            <person name="Vrbovska V."/>
            <person name="Kovarovic V."/>
            <person name="Bartak M."/>
            <person name="Svec P."/>
            <person name="Pantucek R."/>
        </authorList>
    </citation>
    <scope>NUCLEOTIDE SEQUENCE [LARGE SCALE GENOMIC DNA]</scope>
    <source>
        <strain evidence="1 2">CCM 8733</strain>
    </source>
</reference>
<keyword evidence="2" id="KW-1185">Reference proteome</keyword>
<comment type="caution">
    <text evidence="1">The sequence shown here is derived from an EMBL/GenBank/DDBJ whole genome shotgun (WGS) entry which is preliminary data.</text>
</comment>
<proteinExistence type="predicted"/>
<sequence length="168" mass="17241">MFDIMEHSLQNLTNRPSEIDQVVADLNNAMQGVEATQSAQLQLAQAALANKQQSSFESLMEASKAQAKADVNAAIDKAYATLTTIGQQHPESQSAIVAAMAQCNRIADTTISGVNAALDTLSDTARTVFNGVADAATTVAGGVTTAAGAVGTVVNDAGNAIAKVFSGW</sequence>
<name>A0ABX0P053_9BURK</name>
<accession>A0ABX0P053</accession>
<dbReference type="Proteomes" id="UP000609726">
    <property type="component" value="Unassembled WGS sequence"/>
</dbReference>
<evidence type="ECO:0000313" key="1">
    <source>
        <dbReference type="EMBL" id="NHZ92575.1"/>
    </source>
</evidence>
<protein>
    <submittedName>
        <fullName evidence="1">Uncharacterized protein</fullName>
    </submittedName>
</protein>
<gene>
    <name evidence="1" type="ORF">F2P45_26725</name>
</gene>
<dbReference type="RefSeq" id="WP_223164837.1">
    <property type="nucleotide sequence ID" value="NZ_WHJH01000048.1"/>
</dbReference>
<organism evidence="1 2">
    <name type="scientific">Massilia mucilaginosa</name>
    <dbReference type="NCBI Taxonomy" id="2609282"/>
    <lineage>
        <taxon>Bacteria</taxon>
        <taxon>Pseudomonadati</taxon>
        <taxon>Pseudomonadota</taxon>
        <taxon>Betaproteobacteria</taxon>
        <taxon>Burkholderiales</taxon>
        <taxon>Oxalobacteraceae</taxon>
        <taxon>Telluria group</taxon>
        <taxon>Massilia</taxon>
    </lineage>
</organism>
<dbReference type="EMBL" id="WHJH01000048">
    <property type="protein sequence ID" value="NHZ92575.1"/>
    <property type="molecule type" value="Genomic_DNA"/>
</dbReference>